<dbReference type="AlphaFoldDB" id="A0A917V9Z3"/>
<dbReference type="RefSeq" id="WP_188829215.1">
    <property type="nucleotide sequence ID" value="NZ_BMMW01000002.1"/>
</dbReference>
<dbReference type="InterPro" id="IPR035069">
    <property type="entry name" value="TTHA1013/TTHA0281-like"/>
</dbReference>
<reference evidence="1" key="2">
    <citation type="submission" date="2020-09" db="EMBL/GenBank/DDBJ databases">
        <authorList>
            <person name="Sun Q."/>
            <person name="Zhou Y."/>
        </authorList>
    </citation>
    <scope>NUCLEOTIDE SEQUENCE</scope>
    <source>
        <strain evidence="1">CGMCC 4.7278</strain>
    </source>
</reference>
<evidence type="ECO:0000313" key="2">
    <source>
        <dbReference type="Proteomes" id="UP000612956"/>
    </source>
</evidence>
<reference evidence="1" key="1">
    <citation type="journal article" date="2014" name="Int. J. Syst. Evol. Microbiol.">
        <title>Complete genome sequence of Corynebacterium casei LMG S-19264T (=DSM 44701T), isolated from a smear-ripened cheese.</title>
        <authorList>
            <consortium name="US DOE Joint Genome Institute (JGI-PGF)"/>
            <person name="Walter F."/>
            <person name="Albersmeier A."/>
            <person name="Kalinowski J."/>
            <person name="Ruckert C."/>
        </authorList>
    </citation>
    <scope>NUCLEOTIDE SEQUENCE</scope>
    <source>
        <strain evidence="1">CGMCC 4.7278</strain>
    </source>
</reference>
<keyword evidence="2" id="KW-1185">Reference proteome</keyword>
<comment type="caution">
    <text evidence="1">The sequence shown here is derived from an EMBL/GenBank/DDBJ whole genome shotgun (WGS) entry which is preliminary data.</text>
</comment>
<dbReference type="EMBL" id="BMMW01000002">
    <property type="protein sequence ID" value="GGK53671.1"/>
    <property type="molecule type" value="Genomic_DNA"/>
</dbReference>
<sequence>MDVTANATRSGEWWAVSVPQIPGLFTQVRRLDQIEAMVRDAADTLGLKIGAVAINADVDYADRADLDKVRDGLRTLEQLQAEIAARSRTLAARLRAEGLSVRDVGTLMGISPQRVSQLTA</sequence>
<organism evidence="1 2">
    <name type="scientific">Nocardia camponoti</name>
    <dbReference type="NCBI Taxonomy" id="1616106"/>
    <lineage>
        <taxon>Bacteria</taxon>
        <taxon>Bacillati</taxon>
        <taxon>Actinomycetota</taxon>
        <taxon>Actinomycetes</taxon>
        <taxon>Mycobacteriales</taxon>
        <taxon>Nocardiaceae</taxon>
        <taxon>Nocardia</taxon>
    </lineage>
</organism>
<accession>A0A917V9Z3</accession>
<proteinExistence type="predicted"/>
<evidence type="ECO:0000313" key="1">
    <source>
        <dbReference type="EMBL" id="GGK53671.1"/>
    </source>
</evidence>
<dbReference type="SUPFAM" id="SSF143100">
    <property type="entry name" value="TTHA1013/TTHA0281-like"/>
    <property type="match status" value="1"/>
</dbReference>
<gene>
    <name evidence="1" type="ORF">GCM10011591_26860</name>
</gene>
<dbReference type="Proteomes" id="UP000612956">
    <property type="component" value="Unassembled WGS sequence"/>
</dbReference>
<protein>
    <submittedName>
        <fullName evidence="1">Uncharacterized protein</fullName>
    </submittedName>
</protein>
<name>A0A917V9Z3_9NOCA</name>